<dbReference type="Proteomes" id="UP000054498">
    <property type="component" value="Unassembled WGS sequence"/>
</dbReference>
<organism evidence="2 3">
    <name type="scientific">Monoraphidium neglectum</name>
    <dbReference type="NCBI Taxonomy" id="145388"/>
    <lineage>
        <taxon>Eukaryota</taxon>
        <taxon>Viridiplantae</taxon>
        <taxon>Chlorophyta</taxon>
        <taxon>core chlorophytes</taxon>
        <taxon>Chlorophyceae</taxon>
        <taxon>CS clade</taxon>
        <taxon>Sphaeropleales</taxon>
        <taxon>Selenastraceae</taxon>
        <taxon>Monoraphidium</taxon>
    </lineage>
</organism>
<evidence type="ECO:0000256" key="1">
    <source>
        <dbReference type="SAM" id="MobiDB-lite"/>
    </source>
</evidence>
<name>A0A0D2J7E2_9CHLO</name>
<dbReference type="STRING" id="145388.A0A0D2J7E2"/>
<proteinExistence type="predicted"/>
<dbReference type="GO" id="GO:0080124">
    <property type="term" value="F:pheophytinase activity"/>
    <property type="evidence" value="ECO:0007669"/>
    <property type="project" value="InterPro"/>
</dbReference>
<dbReference type="RefSeq" id="XP_013894697.1">
    <property type="nucleotide sequence ID" value="XM_014039243.1"/>
</dbReference>
<dbReference type="PANTHER" id="PTHR47280:SF1">
    <property type="entry name" value="PHEOPHYTINASE, CHLOROPLASTIC"/>
    <property type="match status" value="1"/>
</dbReference>
<keyword evidence="3" id="KW-1185">Reference proteome</keyword>
<dbReference type="KEGG" id="mng:MNEG_12284"/>
<evidence type="ECO:0008006" key="4">
    <source>
        <dbReference type="Google" id="ProtNLM"/>
    </source>
</evidence>
<feature type="compositionally biased region" description="Low complexity" evidence="1">
    <location>
        <begin position="184"/>
        <end position="198"/>
    </location>
</feature>
<dbReference type="InterPro" id="IPR029058">
    <property type="entry name" value="AB_hydrolase_fold"/>
</dbReference>
<protein>
    <recommendedName>
        <fullName evidence="4">AB hydrolase-1 domain-containing protein</fullName>
    </recommendedName>
</protein>
<evidence type="ECO:0000313" key="2">
    <source>
        <dbReference type="EMBL" id="KIY95677.1"/>
    </source>
</evidence>
<dbReference type="PANTHER" id="PTHR47280">
    <property type="entry name" value="PHEOPHYTINASE, CHLOROPLASTIC"/>
    <property type="match status" value="1"/>
</dbReference>
<dbReference type="EMBL" id="KK103384">
    <property type="protein sequence ID" value="KIY95677.1"/>
    <property type="molecule type" value="Genomic_DNA"/>
</dbReference>
<dbReference type="AlphaFoldDB" id="A0A0D2J7E2"/>
<dbReference type="Gene3D" id="3.40.50.1820">
    <property type="entry name" value="alpha/beta hydrolase"/>
    <property type="match status" value="1"/>
</dbReference>
<dbReference type="SUPFAM" id="SSF53474">
    <property type="entry name" value="alpha/beta-Hydrolases"/>
    <property type="match status" value="1"/>
</dbReference>
<feature type="region of interest" description="Disordered" evidence="1">
    <location>
        <begin position="156"/>
        <end position="206"/>
    </location>
</feature>
<dbReference type="GeneID" id="25729631"/>
<evidence type="ECO:0000313" key="3">
    <source>
        <dbReference type="Proteomes" id="UP000054498"/>
    </source>
</evidence>
<dbReference type="OrthoDB" id="408373at2759"/>
<gene>
    <name evidence="2" type="ORF">MNEG_12284</name>
</gene>
<sequence length="266" mass="27794">MATLKLDGTVPVPKTVKSLIERLWWRNLADPTTISGLLSLVYARPVDDELLLQRILAATEHPGAIDAFASIVLSPKTKASFDDNLRRLACPVLLCYGQADPWVVPMWGQRFKRAVPHAAYYELAEVGHCPHHEAPIAVNRVLTSWVTAVEERLAAQASGGGGGGGSGSINNSSLNGSSGGSAAQGGSSSSSSSGSRGSSGDDDPLLVHGELRVGESMRVAEARGGEVVVTHVAGAPRNVFERADAALFALRRRLSTALGGRAAAPV</sequence>
<dbReference type="GO" id="GO:0015996">
    <property type="term" value="P:chlorophyll catabolic process"/>
    <property type="evidence" value="ECO:0007669"/>
    <property type="project" value="InterPro"/>
</dbReference>
<reference evidence="2 3" key="1">
    <citation type="journal article" date="2013" name="BMC Genomics">
        <title>Reconstruction of the lipid metabolism for the microalga Monoraphidium neglectum from its genome sequence reveals characteristics suitable for biofuel production.</title>
        <authorList>
            <person name="Bogen C."/>
            <person name="Al-Dilaimi A."/>
            <person name="Albersmeier A."/>
            <person name="Wichmann J."/>
            <person name="Grundmann M."/>
            <person name="Rupp O."/>
            <person name="Lauersen K.J."/>
            <person name="Blifernez-Klassen O."/>
            <person name="Kalinowski J."/>
            <person name="Goesmann A."/>
            <person name="Mussgnug J.H."/>
            <person name="Kruse O."/>
        </authorList>
    </citation>
    <scope>NUCLEOTIDE SEQUENCE [LARGE SCALE GENOMIC DNA]</scope>
    <source>
        <strain evidence="2 3">SAG 48.87</strain>
    </source>
</reference>
<accession>A0A0D2J7E2</accession>
<dbReference type="InterPro" id="IPR044211">
    <property type="entry name" value="PPH_chloroplastic"/>
</dbReference>
<dbReference type="GO" id="GO:0009507">
    <property type="term" value="C:chloroplast"/>
    <property type="evidence" value="ECO:0007669"/>
    <property type="project" value="TreeGrafter"/>
</dbReference>
<feature type="compositionally biased region" description="Gly residues" evidence="1">
    <location>
        <begin position="158"/>
        <end position="167"/>
    </location>
</feature>